<sequence length="355" mass="40335">MDVGVIDWKNVDSRFERDEMYELINAPKWIDFLTSEDPVDDEAWFCRPGCNHARTAEDFSNCKERTPTSNFKLQRSARVSEILPFSEEKTRDTKLKKRGTNRTSVLLKNTNNDKILEDGENQNPNLSTPPNHHAKLRKEAVKSSTEKKSRDDTAMRKANQVPKLKSSLSARNLFSGGGDFLNKVADFCNELKKLATKVRESKDSRDIDSGDLNDKEKEKKPLLELSRGDVKLMEIEMSKEKQPKIRRKDDAENTPISIDVKRVKDGVQNIRTSPPTPQCFSANRGTLKAETIPMTFRSKPLGRGILQEVKQINKESNVVDNEKINFEGEISVGSTEKEARTLNAFWFLKPCALSS</sequence>
<dbReference type="PANTHER" id="PTHR36373">
    <property type="entry name" value="EXPRESSED PROTEIN"/>
    <property type="match status" value="1"/>
</dbReference>
<feature type="region of interest" description="Disordered" evidence="1">
    <location>
        <begin position="90"/>
        <end position="164"/>
    </location>
</feature>
<dbReference type="OrthoDB" id="1924112at2759"/>
<feature type="compositionally biased region" description="Basic and acidic residues" evidence="1">
    <location>
        <begin position="137"/>
        <end position="155"/>
    </location>
</feature>
<evidence type="ECO:0000313" key="3">
    <source>
        <dbReference type="Proteomes" id="UP000250235"/>
    </source>
</evidence>
<dbReference type="AlphaFoldDB" id="A0A2Z7CMS7"/>
<feature type="compositionally biased region" description="Polar residues" evidence="1">
    <location>
        <begin position="121"/>
        <end position="130"/>
    </location>
</feature>
<gene>
    <name evidence="2" type="ORF">F511_07670</name>
</gene>
<dbReference type="PANTHER" id="PTHR36373:SF1">
    <property type="entry name" value="EXPRESSED PROTEIN"/>
    <property type="match status" value="1"/>
</dbReference>
<feature type="compositionally biased region" description="Polar residues" evidence="1">
    <location>
        <begin position="101"/>
        <end position="113"/>
    </location>
</feature>
<name>A0A2Z7CMS7_9LAMI</name>
<proteinExistence type="predicted"/>
<evidence type="ECO:0000256" key="1">
    <source>
        <dbReference type="SAM" id="MobiDB-lite"/>
    </source>
</evidence>
<organism evidence="2 3">
    <name type="scientific">Dorcoceras hygrometricum</name>
    <dbReference type="NCBI Taxonomy" id="472368"/>
    <lineage>
        <taxon>Eukaryota</taxon>
        <taxon>Viridiplantae</taxon>
        <taxon>Streptophyta</taxon>
        <taxon>Embryophyta</taxon>
        <taxon>Tracheophyta</taxon>
        <taxon>Spermatophyta</taxon>
        <taxon>Magnoliopsida</taxon>
        <taxon>eudicotyledons</taxon>
        <taxon>Gunneridae</taxon>
        <taxon>Pentapetalae</taxon>
        <taxon>asterids</taxon>
        <taxon>lamiids</taxon>
        <taxon>Lamiales</taxon>
        <taxon>Gesneriaceae</taxon>
        <taxon>Didymocarpoideae</taxon>
        <taxon>Trichosporeae</taxon>
        <taxon>Loxocarpinae</taxon>
        <taxon>Dorcoceras</taxon>
    </lineage>
</organism>
<evidence type="ECO:0000313" key="2">
    <source>
        <dbReference type="EMBL" id="KZV47247.1"/>
    </source>
</evidence>
<feature type="region of interest" description="Disordered" evidence="1">
    <location>
        <begin position="198"/>
        <end position="221"/>
    </location>
</feature>
<dbReference type="Proteomes" id="UP000250235">
    <property type="component" value="Unassembled WGS sequence"/>
</dbReference>
<reference evidence="2 3" key="1">
    <citation type="journal article" date="2015" name="Proc. Natl. Acad. Sci. U.S.A.">
        <title>The resurrection genome of Boea hygrometrica: A blueprint for survival of dehydration.</title>
        <authorList>
            <person name="Xiao L."/>
            <person name="Yang G."/>
            <person name="Zhang L."/>
            <person name="Yang X."/>
            <person name="Zhao S."/>
            <person name="Ji Z."/>
            <person name="Zhou Q."/>
            <person name="Hu M."/>
            <person name="Wang Y."/>
            <person name="Chen M."/>
            <person name="Xu Y."/>
            <person name="Jin H."/>
            <person name="Xiao X."/>
            <person name="Hu G."/>
            <person name="Bao F."/>
            <person name="Hu Y."/>
            <person name="Wan P."/>
            <person name="Li L."/>
            <person name="Deng X."/>
            <person name="Kuang T."/>
            <person name="Xiang C."/>
            <person name="Zhu J.K."/>
            <person name="Oliver M.J."/>
            <person name="He Y."/>
        </authorList>
    </citation>
    <scope>NUCLEOTIDE SEQUENCE [LARGE SCALE GENOMIC DNA]</scope>
    <source>
        <strain evidence="3">cv. XS01</strain>
    </source>
</reference>
<dbReference type="EMBL" id="KQ995303">
    <property type="protein sequence ID" value="KZV47247.1"/>
    <property type="molecule type" value="Genomic_DNA"/>
</dbReference>
<protein>
    <submittedName>
        <fullName evidence="2">Uncharacterized protein</fullName>
    </submittedName>
</protein>
<keyword evidence="3" id="KW-1185">Reference proteome</keyword>
<accession>A0A2Z7CMS7</accession>